<sequence>MLRDGLRDEALTGSVIGAFYEVYNVLGFGLLEQLYGAALERELTARGHHVGREVSVAVTYKGEAIGCQRLDLLVDGRLVVEVKSTVVLAPAATRQLYNYLHATRLKIGLLLHFGPEPQFYRVVRLRDNPGA</sequence>
<organism evidence="1 2">
    <name type="scientific">Roseisolibacter agri</name>
    <dbReference type="NCBI Taxonomy" id="2014610"/>
    <lineage>
        <taxon>Bacteria</taxon>
        <taxon>Pseudomonadati</taxon>
        <taxon>Gemmatimonadota</taxon>
        <taxon>Gemmatimonadia</taxon>
        <taxon>Gemmatimonadales</taxon>
        <taxon>Gemmatimonadaceae</taxon>
        <taxon>Roseisolibacter</taxon>
    </lineage>
</organism>
<reference evidence="1" key="1">
    <citation type="submission" date="2022-08" db="EMBL/GenBank/DDBJ databases">
        <title>Draft genome sequencing of Roseisolibacter agri AW1220.</title>
        <authorList>
            <person name="Tobiishi Y."/>
            <person name="Tonouchi A."/>
        </authorList>
    </citation>
    <scope>NUCLEOTIDE SEQUENCE</scope>
    <source>
        <strain evidence="1">AW1220</strain>
    </source>
</reference>
<dbReference type="Pfam" id="PF13366">
    <property type="entry name" value="PDDEXK_3"/>
    <property type="match status" value="1"/>
</dbReference>
<accession>A0AA37QEL3</accession>
<comment type="caution">
    <text evidence="1">The sequence shown here is derived from an EMBL/GenBank/DDBJ whole genome shotgun (WGS) entry which is preliminary data.</text>
</comment>
<evidence type="ECO:0000313" key="2">
    <source>
        <dbReference type="Proteomes" id="UP001161325"/>
    </source>
</evidence>
<dbReference type="RefSeq" id="WP_284349343.1">
    <property type="nucleotide sequence ID" value="NZ_BRXS01000002.1"/>
</dbReference>
<evidence type="ECO:0000313" key="1">
    <source>
        <dbReference type="EMBL" id="GLC24900.1"/>
    </source>
</evidence>
<keyword evidence="2" id="KW-1185">Reference proteome</keyword>
<dbReference type="Proteomes" id="UP001161325">
    <property type="component" value="Unassembled WGS sequence"/>
</dbReference>
<protein>
    <recommendedName>
        <fullName evidence="3">GxxExxY protein</fullName>
    </recommendedName>
</protein>
<dbReference type="InterPro" id="IPR026350">
    <property type="entry name" value="GxxExxY"/>
</dbReference>
<gene>
    <name evidence="1" type="ORF">rosag_14130</name>
</gene>
<name>A0AA37QEL3_9BACT</name>
<proteinExistence type="predicted"/>
<dbReference type="NCBIfam" id="TIGR04256">
    <property type="entry name" value="GxxExxY"/>
    <property type="match status" value="1"/>
</dbReference>
<dbReference type="AlphaFoldDB" id="A0AA37QEL3"/>
<dbReference type="EMBL" id="BRXS01000002">
    <property type="protein sequence ID" value="GLC24900.1"/>
    <property type="molecule type" value="Genomic_DNA"/>
</dbReference>
<evidence type="ECO:0008006" key="3">
    <source>
        <dbReference type="Google" id="ProtNLM"/>
    </source>
</evidence>